<comment type="caution">
    <text evidence="1">The sequence shown here is derived from an EMBL/GenBank/DDBJ whole genome shotgun (WGS) entry which is preliminary data.</text>
</comment>
<organism evidence="1 2">
    <name type="scientific">Entomortierella chlamydospora</name>
    <dbReference type="NCBI Taxonomy" id="101097"/>
    <lineage>
        <taxon>Eukaryota</taxon>
        <taxon>Fungi</taxon>
        <taxon>Fungi incertae sedis</taxon>
        <taxon>Mucoromycota</taxon>
        <taxon>Mortierellomycotina</taxon>
        <taxon>Mortierellomycetes</taxon>
        <taxon>Mortierellales</taxon>
        <taxon>Mortierellaceae</taxon>
        <taxon>Entomortierella</taxon>
    </lineage>
</organism>
<proteinExistence type="predicted"/>
<name>A0A9P6SQ54_9FUNG</name>
<sequence length="155" mass="16307">VPSSMLRRVFASAARPSLSASVTFLPPRTVASLFPSPSSGSWSPAKSPLRSRSVVSLPSGPLVPPSPPSLRISLTAAPTPFTPCLSSLWLLPLSSMSLNSPRPTKRALASKSTGIPLSRTPWISLLSSPTLLVASTKTSSERVPRLPLSILTRIS</sequence>
<gene>
    <name evidence="1" type="ORF">BGZ80_009194</name>
</gene>
<feature type="non-terminal residue" evidence="1">
    <location>
        <position position="1"/>
    </location>
</feature>
<dbReference type="EMBL" id="JAAAID010005297">
    <property type="protein sequence ID" value="KAF9991355.1"/>
    <property type="molecule type" value="Genomic_DNA"/>
</dbReference>
<keyword evidence="2" id="KW-1185">Reference proteome</keyword>
<accession>A0A9P6SQ54</accession>
<evidence type="ECO:0000313" key="2">
    <source>
        <dbReference type="Proteomes" id="UP000703661"/>
    </source>
</evidence>
<dbReference type="Proteomes" id="UP000703661">
    <property type="component" value="Unassembled WGS sequence"/>
</dbReference>
<dbReference type="AlphaFoldDB" id="A0A9P6SQ54"/>
<evidence type="ECO:0000313" key="1">
    <source>
        <dbReference type="EMBL" id="KAF9991355.1"/>
    </source>
</evidence>
<reference evidence="1" key="1">
    <citation type="journal article" date="2020" name="Fungal Divers.">
        <title>Resolving the Mortierellaceae phylogeny through synthesis of multi-gene phylogenetics and phylogenomics.</title>
        <authorList>
            <person name="Vandepol N."/>
            <person name="Liber J."/>
            <person name="Desiro A."/>
            <person name="Na H."/>
            <person name="Kennedy M."/>
            <person name="Barry K."/>
            <person name="Grigoriev I.V."/>
            <person name="Miller A.N."/>
            <person name="O'Donnell K."/>
            <person name="Stajich J.E."/>
            <person name="Bonito G."/>
        </authorList>
    </citation>
    <scope>NUCLEOTIDE SEQUENCE</scope>
    <source>
        <strain evidence="1">NRRL 2769</strain>
    </source>
</reference>
<protein>
    <submittedName>
        <fullName evidence="1">Uncharacterized protein</fullName>
    </submittedName>
</protein>
<feature type="non-terminal residue" evidence="1">
    <location>
        <position position="155"/>
    </location>
</feature>